<sequence length="425" mass="47917">MESRQYFLDPEQLRVGIYVHLDLGWMDHPFTFNNFKIKNEKQLDQVKQLGLKRFRYDPLRSDCEPLPKAPPAAVPPPVAAPTPVEVPEDQPGVMDEFHTKRLEQLQDAIHECERKFMAASTTVRQATRNIKTQPRQVIKDVESLISDMVDSVMTESDVILHAMNGHTMGDESYVHALNVSVLALMLAKSLDMTVEDARHLGMAAIFHDMGKSEIPDRVLLKTDPLTKAEQSLVEQHTEIGARLAREVEMNARIVKVIMQHHECADGSGYPLGLKLDAIDPLARLVAIVNTYDNLCNPLNAAQSMTPYEALSHMFATQRNKFDSAMLKLLIKCLGVYPPGSIVYLSSGEYGIVLSVNPSKPLRPFVMLHMPEVPRETPMILDLSELPNMNITKCLRVNQLPKDVYDYLSPRKRISYFMNRDSAGES</sequence>
<dbReference type="AlphaFoldDB" id="A0A2R5FBL7"/>
<dbReference type="EMBL" id="BDOQ01000018">
    <property type="protein sequence ID" value="GBG15425.1"/>
    <property type="molecule type" value="Genomic_DNA"/>
</dbReference>
<feature type="coiled-coil region" evidence="1">
    <location>
        <begin position="95"/>
        <end position="122"/>
    </location>
</feature>
<protein>
    <recommendedName>
        <fullName evidence="2">HD-GYP domain-containing protein</fullName>
    </recommendedName>
</protein>
<dbReference type="OrthoDB" id="9763857at2"/>
<comment type="caution">
    <text evidence="3">The sequence shown here is derived from an EMBL/GenBank/DDBJ whole genome shotgun (WGS) entry which is preliminary data.</text>
</comment>
<evidence type="ECO:0000256" key="1">
    <source>
        <dbReference type="SAM" id="Coils"/>
    </source>
</evidence>
<organism evidence="3 4">
    <name type="scientific">Novimethylophilus kurashikiensis</name>
    <dbReference type="NCBI Taxonomy" id="1825523"/>
    <lineage>
        <taxon>Bacteria</taxon>
        <taxon>Pseudomonadati</taxon>
        <taxon>Pseudomonadota</taxon>
        <taxon>Betaproteobacteria</taxon>
        <taxon>Nitrosomonadales</taxon>
        <taxon>Methylophilaceae</taxon>
        <taxon>Novimethylophilus</taxon>
    </lineage>
</organism>
<dbReference type="Proteomes" id="UP000245081">
    <property type="component" value="Unassembled WGS sequence"/>
</dbReference>
<dbReference type="Pfam" id="PF13487">
    <property type="entry name" value="HD_5"/>
    <property type="match status" value="1"/>
</dbReference>
<dbReference type="InterPro" id="IPR006675">
    <property type="entry name" value="HDIG_dom"/>
</dbReference>
<dbReference type="GO" id="GO:0008081">
    <property type="term" value="F:phosphoric diester hydrolase activity"/>
    <property type="evidence" value="ECO:0007669"/>
    <property type="project" value="UniProtKB-ARBA"/>
</dbReference>
<dbReference type="RefSeq" id="WP_109016569.1">
    <property type="nucleotide sequence ID" value="NZ_BDOQ01000018.1"/>
</dbReference>
<gene>
    <name evidence="3" type="ORF">NMK_3032</name>
</gene>
<keyword evidence="1" id="KW-0175">Coiled coil</keyword>
<dbReference type="InterPro" id="IPR003607">
    <property type="entry name" value="HD/PDEase_dom"/>
</dbReference>
<dbReference type="SMART" id="SM00471">
    <property type="entry name" value="HDc"/>
    <property type="match status" value="1"/>
</dbReference>
<dbReference type="PANTHER" id="PTHR43155">
    <property type="entry name" value="CYCLIC DI-GMP PHOSPHODIESTERASE PA4108-RELATED"/>
    <property type="match status" value="1"/>
</dbReference>
<dbReference type="PANTHER" id="PTHR43155:SF2">
    <property type="entry name" value="CYCLIC DI-GMP PHOSPHODIESTERASE PA4108"/>
    <property type="match status" value="1"/>
</dbReference>
<feature type="domain" description="HD-GYP" evidence="2">
    <location>
        <begin position="150"/>
        <end position="345"/>
    </location>
</feature>
<dbReference type="Gene3D" id="1.10.3210.10">
    <property type="entry name" value="Hypothetical protein af1432"/>
    <property type="match status" value="1"/>
</dbReference>
<proteinExistence type="predicted"/>
<name>A0A2R5FBL7_9PROT</name>
<evidence type="ECO:0000313" key="4">
    <source>
        <dbReference type="Proteomes" id="UP000245081"/>
    </source>
</evidence>
<evidence type="ECO:0000313" key="3">
    <source>
        <dbReference type="EMBL" id="GBG15425.1"/>
    </source>
</evidence>
<keyword evidence="4" id="KW-1185">Reference proteome</keyword>
<dbReference type="Pfam" id="PF11871">
    <property type="entry name" value="DUF3391"/>
    <property type="match status" value="1"/>
</dbReference>
<dbReference type="InterPro" id="IPR021812">
    <property type="entry name" value="DUF3391"/>
</dbReference>
<dbReference type="SUPFAM" id="SSF109604">
    <property type="entry name" value="HD-domain/PDEase-like"/>
    <property type="match status" value="1"/>
</dbReference>
<dbReference type="InterPro" id="IPR037522">
    <property type="entry name" value="HD_GYP_dom"/>
</dbReference>
<dbReference type="PROSITE" id="PS51832">
    <property type="entry name" value="HD_GYP"/>
    <property type="match status" value="1"/>
</dbReference>
<evidence type="ECO:0000259" key="2">
    <source>
        <dbReference type="PROSITE" id="PS51832"/>
    </source>
</evidence>
<reference evidence="3 4" key="1">
    <citation type="journal article" date="2018" name="Environ. Microbiol.">
        <title>Isolation and genomic characterization of Novimethylophilus kurashikiensis gen. nov. sp. nov., a new lanthanide-dependent methylotrophic species of Methylophilaceae.</title>
        <authorList>
            <person name="Lv H."/>
            <person name="Sahin N."/>
            <person name="Tani A."/>
        </authorList>
    </citation>
    <scope>NUCLEOTIDE SEQUENCE [LARGE SCALE GENOMIC DNA]</scope>
    <source>
        <strain evidence="3 4">La2-4</strain>
    </source>
</reference>
<dbReference type="CDD" id="cd00077">
    <property type="entry name" value="HDc"/>
    <property type="match status" value="1"/>
</dbReference>
<accession>A0A2R5FBL7</accession>
<dbReference type="NCBIfam" id="TIGR00277">
    <property type="entry name" value="HDIG"/>
    <property type="match status" value="1"/>
</dbReference>